<protein>
    <submittedName>
        <fullName evidence="1">Uncharacterized protein</fullName>
    </submittedName>
</protein>
<dbReference type="EMBL" id="PJQY01000753">
    <property type="protein sequence ID" value="PQQ08221.1"/>
    <property type="molecule type" value="Genomic_DNA"/>
</dbReference>
<evidence type="ECO:0000313" key="2">
    <source>
        <dbReference type="Proteomes" id="UP000250321"/>
    </source>
</evidence>
<evidence type="ECO:0000313" key="1">
    <source>
        <dbReference type="EMBL" id="PQQ08221.1"/>
    </source>
</evidence>
<proteinExistence type="predicted"/>
<accession>A0A314YTN1</accession>
<dbReference type="OrthoDB" id="997337at2759"/>
<sequence length="144" mass="15879">MFRGTLVYPETVAALEKFLDKYGDLMDMTGITSSFSRCRLPDPWSGAPWDEYYAIAGYHRPSTSLLAGPRAVFGERATRSMESFSGSEDIRATAEALNLKQCELEDQHRELRALLLAQGVSPDGASCVVEAVTRSSHKTSIIPF</sequence>
<name>A0A314YTN1_PRUYE</name>
<gene>
    <name evidence="1" type="ORF">Pyn_40691</name>
</gene>
<dbReference type="Proteomes" id="UP000250321">
    <property type="component" value="Unassembled WGS sequence"/>
</dbReference>
<organism evidence="1 2">
    <name type="scientific">Prunus yedoensis var. nudiflora</name>
    <dbReference type="NCBI Taxonomy" id="2094558"/>
    <lineage>
        <taxon>Eukaryota</taxon>
        <taxon>Viridiplantae</taxon>
        <taxon>Streptophyta</taxon>
        <taxon>Embryophyta</taxon>
        <taxon>Tracheophyta</taxon>
        <taxon>Spermatophyta</taxon>
        <taxon>Magnoliopsida</taxon>
        <taxon>eudicotyledons</taxon>
        <taxon>Gunneridae</taxon>
        <taxon>Pentapetalae</taxon>
        <taxon>rosids</taxon>
        <taxon>fabids</taxon>
        <taxon>Rosales</taxon>
        <taxon>Rosaceae</taxon>
        <taxon>Amygdaloideae</taxon>
        <taxon>Amygdaleae</taxon>
        <taxon>Prunus</taxon>
    </lineage>
</organism>
<reference evidence="1 2" key="1">
    <citation type="submission" date="2018-02" db="EMBL/GenBank/DDBJ databases">
        <title>Draft genome of wild Prunus yedoensis var. nudiflora.</title>
        <authorList>
            <person name="Baek S."/>
            <person name="Kim J.-H."/>
            <person name="Choi K."/>
            <person name="Kim G.-B."/>
            <person name="Cho A."/>
            <person name="Jang H."/>
            <person name="Shin C.-H."/>
            <person name="Yu H.-J."/>
            <person name="Mun J.-H."/>
        </authorList>
    </citation>
    <scope>NUCLEOTIDE SEQUENCE [LARGE SCALE GENOMIC DNA]</scope>
    <source>
        <strain evidence="2">cv. Jeju island</strain>
        <tissue evidence="1">Leaf</tissue>
    </source>
</reference>
<dbReference type="AlphaFoldDB" id="A0A314YTN1"/>
<comment type="caution">
    <text evidence="1">The sequence shown here is derived from an EMBL/GenBank/DDBJ whole genome shotgun (WGS) entry which is preliminary data.</text>
</comment>
<keyword evidence="2" id="KW-1185">Reference proteome</keyword>